<sequence>MPGVMGVVSETLKPKQDSLKKLPLHPLLKTAARFHRCQQDVDGMLYRVRIKLLRIRPPHALAEDTEVEALPIRHVQLLSAQSIPRAIFQ</sequence>
<evidence type="ECO:0000313" key="1">
    <source>
        <dbReference type="EMBL" id="OGG72063.1"/>
    </source>
</evidence>
<reference evidence="1 2" key="1">
    <citation type="journal article" date="2016" name="Nat. Commun.">
        <title>Thousands of microbial genomes shed light on interconnected biogeochemical processes in an aquifer system.</title>
        <authorList>
            <person name="Anantharaman K."/>
            <person name="Brown C.T."/>
            <person name="Hug L.A."/>
            <person name="Sharon I."/>
            <person name="Castelle C.J."/>
            <person name="Probst A.J."/>
            <person name="Thomas B.C."/>
            <person name="Singh A."/>
            <person name="Wilkins M.J."/>
            <person name="Karaoz U."/>
            <person name="Brodie E.L."/>
            <person name="Williams K.H."/>
            <person name="Hubbard S.S."/>
            <person name="Banfield J.F."/>
        </authorList>
    </citation>
    <scope>NUCLEOTIDE SEQUENCE [LARGE SCALE GENOMIC DNA]</scope>
</reference>
<organism evidence="1 2">
    <name type="scientific">Candidatus Kaiserbacteria bacterium RIFCSPLOWO2_01_FULL_51_21</name>
    <dbReference type="NCBI Taxonomy" id="1798508"/>
    <lineage>
        <taxon>Bacteria</taxon>
        <taxon>Candidatus Kaiseribacteriota</taxon>
    </lineage>
</organism>
<accession>A0A1F6EEH8</accession>
<dbReference type="AlphaFoldDB" id="A0A1F6EEH8"/>
<evidence type="ECO:0000313" key="2">
    <source>
        <dbReference type="Proteomes" id="UP000179115"/>
    </source>
</evidence>
<comment type="caution">
    <text evidence="1">The sequence shown here is derived from an EMBL/GenBank/DDBJ whole genome shotgun (WGS) entry which is preliminary data.</text>
</comment>
<name>A0A1F6EEH8_9BACT</name>
<gene>
    <name evidence="1" type="ORF">A3A35_00930</name>
</gene>
<protein>
    <submittedName>
        <fullName evidence="1">Uncharacterized protein</fullName>
    </submittedName>
</protein>
<dbReference type="Proteomes" id="UP000179115">
    <property type="component" value="Unassembled WGS sequence"/>
</dbReference>
<proteinExistence type="predicted"/>
<dbReference type="EMBL" id="MFLV01000002">
    <property type="protein sequence ID" value="OGG72063.1"/>
    <property type="molecule type" value="Genomic_DNA"/>
</dbReference>